<evidence type="ECO:0000256" key="3">
    <source>
        <dbReference type="ARBA" id="ARBA00012744"/>
    </source>
</evidence>
<dbReference type="InterPro" id="IPR002772">
    <property type="entry name" value="Glyco_hydro_3_C"/>
</dbReference>
<dbReference type="InterPro" id="IPR001764">
    <property type="entry name" value="Glyco_hydro_3_N"/>
</dbReference>
<proteinExistence type="inferred from homology"/>
<dbReference type="PRINTS" id="PR00133">
    <property type="entry name" value="GLHYDRLASE3"/>
</dbReference>
<feature type="domain" description="Fibronectin type III-like" evidence="7">
    <location>
        <begin position="646"/>
        <end position="715"/>
    </location>
</feature>
<evidence type="ECO:0000313" key="9">
    <source>
        <dbReference type="Proteomes" id="UP000184082"/>
    </source>
</evidence>
<keyword evidence="5" id="KW-0378">Hydrolase</keyword>
<gene>
    <name evidence="8" type="ORF">SAMN02745883_00930</name>
</gene>
<keyword evidence="6" id="KW-0326">Glycosidase</keyword>
<dbReference type="Gene3D" id="3.20.20.300">
    <property type="entry name" value="Glycoside hydrolase, family 3, N-terminal domain"/>
    <property type="match status" value="1"/>
</dbReference>
<dbReference type="SUPFAM" id="SSF52279">
    <property type="entry name" value="Beta-D-glucan exohydrolase, C-terminal domain"/>
    <property type="match status" value="1"/>
</dbReference>
<dbReference type="PANTHER" id="PTHR30620:SF16">
    <property type="entry name" value="LYSOSOMAL BETA GLUCOSIDASE"/>
    <property type="match status" value="1"/>
</dbReference>
<dbReference type="Proteomes" id="UP000184082">
    <property type="component" value="Unassembled WGS sequence"/>
</dbReference>
<evidence type="ECO:0000313" key="8">
    <source>
        <dbReference type="EMBL" id="SHJ96494.1"/>
    </source>
</evidence>
<comment type="catalytic activity">
    <reaction evidence="1">
        <text>Hydrolysis of terminal, non-reducing beta-D-glucosyl residues with release of beta-D-glucose.</text>
        <dbReference type="EC" id="3.2.1.21"/>
    </reaction>
</comment>
<dbReference type="AlphaFoldDB" id="A0A1M6NLL2"/>
<dbReference type="EC" id="3.2.1.21" evidence="3"/>
<protein>
    <recommendedName>
        <fullName evidence="3">beta-glucosidase</fullName>
        <ecNumber evidence="3">3.2.1.21</ecNumber>
    </recommendedName>
</protein>
<dbReference type="InterPro" id="IPR013783">
    <property type="entry name" value="Ig-like_fold"/>
</dbReference>
<dbReference type="RefSeq" id="WP_072966202.1">
    <property type="nucleotide sequence ID" value="NZ_FRAJ01000006.1"/>
</dbReference>
<dbReference type="InterPro" id="IPR017853">
    <property type="entry name" value="GH"/>
</dbReference>
<keyword evidence="9" id="KW-1185">Reference proteome</keyword>
<reference evidence="8 9" key="1">
    <citation type="submission" date="2016-11" db="EMBL/GenBank/DDBJ databases">
        <authorList>
            <person name="Jaros S."/>
            <person name="Januszkiewicz K."/>
            <person name="Wedrychowicz H."/>
        </authorList>
    </citation>
    <scope>NUCLEOTIDE SEQUENCE [LARGE SCALE GENOMIC DNA]</scope>
    <source>
        <strain evidence="8 9">DSM 14501</strain>
    </source>
</reference>
<dbReference type="Gene3D" id="3.40.50.1700">
    <property type="entry name" value="Glycoside hydrolase family 3 C-terminal domain"/>
    <property type="match status" value="1"/>
</dbReference>
<dbReference type="EMBL" id="FRAJ01000006">
    <property type="protein sequence ID" value="SHJ96494.1"/>
    <property type="molecule type" value="Genomic_DNA"/>
</dbReference>
<dbReference type="InterPro" id="IPR036881">
    <property type="entry name" value="Glyco_hydro_3_C_sf"/>
</dbReference>
<evidence type="ECO:0000256" key="1">
    <source>
        <dbReference type="ARBA" id="ARBA00000448"/>
    </source>
</evidence>
<evidence type="ECO:0000256" key="2">
    <source>
        <dbReference type="ARBA" id="ARBA00005336"/>
    </source>
</evidence>
<dbReference type="FunFam" id="2.60.40.10:FF:000495">
    <property type="entry name" value="Periplasmic beta-glucosidase"/>
    <property type="match status" value="1"/>
</dbReference>
<dbReference type="InterPro" id="IPR026891">
    <property type="entry name" value="Fn3-like"/>
</dbReference>
<keyword evidence="4" id="KW-0732">Signal</keyword>
<sequence>MSEIYKNPSYTPIERTNDLLSKMTLEEKIGQMCIVDGRKDPETWIYKKHVGSLLHVTGDKVIKLQKMASKTRLGIPILFGIDAVHGHAFQSGATVFPSQLGMSSSWNPELLEKIAHITAIEVTLTGLHWTFSPVLCIGRDLRWGRIDETFGEDPYLIGILASAMIRGYQGKNLSDPYSILACAKHFIAYGETQGGRDSSESDVSERKLRSIFLPPFVEAIKAGCATFMAGYNAIDGIPCSANKWLLTNLLKEELNFNGFVVTDWDNVGNLHRKQKVAPNIKKACEIALSAGNDMIMSTPEFFEEAVKLVKEGIIKEDLIDKACRRILMLKFKLGLFDNKRFPNSKKAISILGCKEHRKIAYKSALESIVLLKNENNILPLSKEIKRIALIGPNCNDVQAQLGDWSFGARELEHPEIPTLDYHPEYDTSPIVTILEGMKKRAGNDIIINYEKGCDIIDKNNHNINKAVEIAKKSDVVIAVVGDTNILNGELRDRVELNLTGAQQQLLTALKETGKPLIVVLINGKPLTIPWIKENADAILEAWNPGLEGGNALASIIFGDFNPCGKLTISFPRHIGQQPVFYNQLPGWHSNRYVEMSAEPLFPFGFGLSYTNYEYSNLQVSSTKLKPTDKLTVSVDVHNTGKYDGTEIVQLYINDIYSSVTTPIKELKGFKRINLKAGEKKRVNITIPVSSLTLINSECKSIVEPGEFEIMIGSSSMDKDLLKIVVEVI</sequence>
<accession>A0A1M6NLL2</accession>
<dbReference type="Pfam" id="PF00933">
    <property type="entry name" value="Glyco_hydro_3"/>
    <property type="match status" value="1"/>
</dbReference>
<dbReference type="Pfam" id="PF14310">
    <property type="entry name" value="Fn3-like"/>
    <property type="match status" value="1"/>
</dbReference>
<dbReference type="Pfam" id="PF01915">
    <property type="entry name" value="Glyco_hydro_3_C"/>
    <property type="match status" value="1"/>
</dbReference>
<dbReference type="InterPro" id="IPR051915">
    <property type="entry name" value="Cellulose_Degrad_GH3"/>
</dbReference>
<dbReference type="InterPro" id="IPR036962">
    <property type="entry name" value="Glyco_hydro_3_N_sf"/>
</dbReference>
<dbReference type="GO" id="GO:0008422">
    <property type="term" value="F:beta-glucosidase activity"/>
    <property type="evidence" value="ECO:0007669"/>
    <property type="project" value="UniProtKB-EC"/>
</dbReference>
<dbReference type="GO" id="GO:0009251">
    <property type="term" value="P:glucan catabolic process"/>
    <property type="evidence" value="ECO:0007669"/>
    <property type="project" value="TreeGrafter"/>
</dbReference>
<dbReference type="Gene3D" id="2.60.40.10">
    <property type="entry name" value="Immunoglobulins"/>
    <property type="match status" value="1"/>
</dbReference>
<evidence type="ECO:0000256" key="6">
    <source>
        <dbReference type="ARBA" id="ARBA00023295"/>
    </source>
</evidence>
<dbReference type="SUPFAM" id="SSF51445">
    <property type="entry name" value="(Trans)glycosidases"/>
    <property type="match status" value="1"/>
</dbReference>
<name>A0A1M6NLL2_9FIRM</name>
<evidence type="ECO:0000256" key="5">
    <source>
        <dbReference type="ARBA" id="ARBA00022801"/>
    </source>
</evidence>
<dbReference type="STRING" id="1121266.SAMN02745883_00930"/>
<comment type="similarity">
    <text evidence="2">Belongs to the glycosyl hydrolase 3 family.</text>
</comment>
<dbReference type="SMART" id="SM01217">
    <property type="entry name" value="Fn3_like"/>
    <property type="match status" value="1"/>
</dbReference>
<dbReference type="PANTHER" id="PTHR30620">
    <property type="entry name" value="PERIPLASMIC BETA-GLUCOSIDASE-RELATED"/>
    <property type="match status" value="1"/>
</dbReference>
<evidence type="ECO:0000256" key="4">
    <source>
        <dbReference type="ARBA" id="ARBA00022729"/>
    </source>
</evidence>
<organism evidence="8 9">
    <name type="scientific">Caminicella sporogenes DSM 14501</name>
    <dbReference type="NCBI Taxonomy" id="1121266"/>
    <lineage>
        <taxon>Bacteria</taxon>
        <taxon>Bacillati</taxon>
        <taxon>Bacillota</taxon>
        <taxon>Clostridia</taxon>
        <taxon>Peptostreptococcales</taxon>
        <taxon>Caminicellaceae</taxon>
        <taxon>Caminicella</taxon>
    </lineage>
</organism>
<evidence type="ECO:0000259" key="7">
    <source>
        <dbReference type="SMART" id="SM01217"/>
    </source>
</evidence>